<dbReference type="GO" id="GO:0015846">
    <property type="term" value="P:polyamine transport"/>
    <property type="evidence" value="ECO:0007669"/>
    <property type="project" value="InterPro"/>
</dbReference>
<dbReference type="InterPro" id="IPR001188">
    <property type="entry name" value="Sperm_putr-bd"/>
</dbReference>
<evidence type="ECO:0000256" key="3">
    <source>
        <dbReference type="ARBA" id="ARBA00022729"/>
    </source>
</evidence>
<dbReference type="PRINTS" id="PR00909">
    <property type="entry name" value="SPERMDNBNDNG"/>
</dbReference>
<evidence type="ECO:0000313" key="6">
    <source>
        <dbReference type="Proteomes" id="UP000296822"/>
    </source>
</evidence>
<dbReference type="Pfam" id="PF13416">
    <property type="entry name" value="SBP_bac_8"/>
    <property type="match status" value="1"/>
</dbReference>
<gene>
    <name evidence="5" type="ORF">DV706_05410</name>
</gene>
<organism evidence="5 6">
    <name type="scientific">Natronorubrum bangense</name>
    <dbReference type="NCBI Taxonomy" id="61858"/>
    <lineage>
        <taxon>Archaea</taxon>
        <taxon>Methanobacteriati</taxon>
        <taxon>Methanobacteriota</taxon>
        <taxon>Stenosarchaea group</taxon>
        <taxon>Halobacteria</taxon>
        <taxon>Halobacteriales</taxon>
        <taxon>Natrialbaceae</taxon>
        <taxon>Natronorubrum</taxon>
    </lineage>
</organism>
<dbReference type="PROSITE" id="PS51257">
    <property type="entry name" value="PROKAR_LIPOPROTEIN"/>
    <property type="match status" value="1"/>
</dbReference>
<evidence type="ECO:0000256" key="1">
    <source>
        <dbReference type="ARBA" id="ARBA00004418"/>
    </source>
</evidence>
<evidence type="ECO:0000256" key="2">
    <source>
        <dbReference type="ARBA" id="ARBA00022448"/>
    </source>
</evidence>
<evidence type="ECO:0000313" key="5">
    <source>
        <dbReference type="EMBL" id="QCC53979.1"/>
    </source>
</evidence>
<dbReference type="PANTHER" id="PTHR30222:SF17">
    <property type="entry name" value="SPERMIDINE_PUTRESCINE-BINDING PERIPLASMIC PROTEIN"/>
    <property type="match status" value="1"/>
</dbReference>
<reference evidence="5 6" key="1">
    <citation type="journal article" date="2019" name="Nat. Commun.">
        <title>A new type of DNA phosphorothioation-based antiviral system in archaea.</title>
        <authorList>
            <person name="Xiong L."/>
            <person name="Liu S."/>
            <person name="Chen S."/>
            <person name="Xiao Y."/>
            <person name="Zhu B."/>
            <person name="Gao Y."/>
            <person name="Zhang Y."/>
            <person name="Chen B."/>
            <person name="Luo J."/>
            <person name="Deng Z."/>
            <person name="Chen X."/>
            <person name="Wang L."/>
            <person name="Chen S."/>
        </authorList>
    </citation>
    <scope>NUCLEOTIDE SEQUENCE [LARGE SCALE GENOMIC DNA]</scope>
    <source>
        <strain evidence="5 6">JCM 10635</strain>
    </source>
</reference>
<dbReference type="EMBL" id="CP031305">
    <property type="protein sequence ID" value="QCC53979.1"/>
    <property type="molecule type" value="Genomic_DNA"/>
</dbReference>
<dbReference type="GO" id="GO:0019808">
    <property type="term" value="F:polyamine binding"/>
    <property type="evidence" value="ECO:0007669"/>
    <property type="project" value="InterPro"/>
</dbReference>
<sequence>MTDRNMVTRRKALATIGAGSLAGVAGCLGGSSSTLRFLGFGGNTQESQMEIFERWADDSEYEIEGTSAGGTTEMISMIQQNPGEFDIVALNDTGMAQAAAEDEPILEPIDVDDVPNYTDNIRDGAQDLTFLVEDGDTIGLIRENGATGYAYNTELVDRELTSWDDIKDDEFDGELALLDRAVDRFSNCAVAIDADINDAADDEDLFEDVIDEAEEQNENCFSYWSDGATSIQYLRQENATVCEAWGGRVLALQEDGYDHIEYVMPEEGAMAWTDTLAVVDGTENRETVHELLDFTYERENLIDMSDAMNYTVQIEDPPEEMTDLPDYAPVEDLAFRDWSKILPLQDEWSEQFQEVKQT</sequence>
<proteinExistence type="predicted"/>
<keyword evidence="2" id="KW-0813">Transport</keyword>
<keyword evidence="4" id="KW-0574">Periplasm</keyword>
<dbReference type="SUPFAM" id="SSF53850">
    <property type="entry name" value="Periplasmic binding protein-like II"/>
    <property type="match status" value="1"/>
</dbReference>
<dbReference type="Gene3D" id="3.40.190.10">
    <property type="entry name" value="Periplasmic binding protein-like II"/>
    <property type="match status" value="2"/>
</dbReference>
<keyword evidence="3" id="KW-0732">Signal</keyword>
<dbReference type="RefSeq" id="WP_136350812.1">
    <property type="nucleotide sequence ID" value="NZ_CP031305.1"/>
</dbReference>
<accession>A0A4D6HJ49</accession>
<evidence type="ECO:0000256" key="4">
    <source>
        <dbReference type="ARBA" id="ARBA00022764"/>
    </source>
</evidence>
<comment type="subcellular location">
    <subcellularLocation>
        <location evidence="1">Periplasm</location>
    </subcellularLocation>
</comment>
<dbReference type="Proteomes" id="UP000296822">
    <property type="component" value="Chromosome"/>
</dbReference>
<dbReference type="GeneID" id="39850679"/>
<dbReference type="KEGG" id="nbg:DV706_05410"/>
<dbReference type="PANTHER" id="PTHR30222">
    <property type="entry name" value="SPERMIDINE/PUTRESCINE-BINDING PERIPLASMIC PROTEIN"/>
    <property type="match status" value="1"/>
</dbReference>
<dbReference type="InterPro" id="IPR006059">
    <property type="entry name" value="SBP"/>
</dbReference>
<protein>
    <submittedName>
        <fullName evidence="5">Extracellular solute-binding protein</fullName>
    </submittedName>
</protein>
<dbReference type="GO" id="GO:0042597">
    <property type="term" value="C:periplasmic space"/>
    <property type="evidence" value="ECO:0007669"/>
    <property type="project" value="UniProtKB-SubCell"/>
</dbReference>
<name>A0A4D6HJ49_9EURY</name>
<dbReference type="AlphaFoldDB" id="A0A4D6HJ49"/>